<dbReference type="Proteomes" id="UP000192907">
    <property type="component" value="Unassembled WGS sequence"/>
</dbReference>
<evidence type="ECO:0000313" key="2">
    <source>
        <dbReference type="Proteomes" id="UP000192907"/>
    </source>
</evidence>
<name>A0A1Y6CAF7_9BACT</name>
<protein>
    <submittedName>
        <fullName evidence="1">Uncharacterized protein</fullName>
    </submittedName>
</protein>
<dbReference type="AlphaFoldDB" id="A0A1Y6CAF7"/>
<proteinExistence type="predicted"/>
<reference evidence="2" key="1">
    <citation type="submission" date="2017-04" db="EMBL/GenBank/DDBJ databases">
        <authorList>
            <person name="Varghese N."/>
            <person name="Submissions S."/>
        </authorList>
    </citation>
    <scope>NUCLEOTIDE SEQUENCE [LARGE SCALE GENOMIC DNA]</scope>
    <source>
        <strain evidence="2">RKEM611</strain>
    </source>
</reference>
<evidence type="ECO:0000313" key="1">
    <source>
        <dbReference type="EMBL" id="SMF51899.1"/>
    </source>
</evidence>
<dbReference type="STRING" id="1513793.SAMN06296036_11626"/>
<dbReference type="EMBL" id="FWZT01000016">
    <property type="protein sequence ID" value="SMF51899.1"/>
    <property type="molecule type" value="Genomic_DNA"/>
</dbReference>
<organism evidence="1 2">
    <name type="scientific">Pseudobacteriovorax antillogorgiicola</name>
    <dbReference type="NCBI Taxonomy" id="1513793"/>
    <lineage>
        <taxon>Bacteria</taxon>
        <taxon>Pseudomonadati</taxon>
        <taxon>Bdellovibrionota</taxon>
        <taxon>Oligoflexia</taxon>
        <taxon>Oligoflexales</taxon>
        <taxon>Pseudobacteriovoracaceae</taxon>
        <taxon>Pseudobacteriovorax</taxon>
    </lineage>
</organism>
<keyword evidence="2" id="KW-1185">Reference proteome</keyword>
<sequence>MNNVNLLGILAFLLWWHPLAYGSTFVGNGGSWLDTALMSTLTDIETGLAMVEDFSDLDDCDNHSCEVLASLSDSQYQYAKKFFWKRRAMILKALREGSISFDWTRKNITLSDYDNRSFHAVTKGHKVILQEDVFARMDKFQRIIVIMHEINHALPWKGKVIEDKHRLGPFKGREEARLLLDMQGPILIAGMSSYNYWVEQQTYRSNPVYNISLNVRGGRSTFSESEYKRLLLDETSFSEVGVDFYPAINRSWGYHLSQRRYHSSRDELVDAKLNGVSYHGGLSHRKRLMNIIFSSTEIENRATREFWRAIAIQSKVSLGYGQFEHQISDDYNTIDGEASFYRLGATSEILLPIYAGFWFSFGVGAHWQDFKIEETNVSSKSVHYESSWGVSYGFTI</sequence>
<accession>A0A1Y6CAF7</accession>
<gene>
    <name evidence="1" type="ORF">SAMN06296036_11626</name>
</gene>
<dbReference type="RefSeq" id="WP_132321861.1">
    <property type="nucleotide sequence ID" value="NZ_FWZT01000016.1"/>
</dbReference>